<evidence type="ECO:0000256" key="1">
    <source>
        <dbReference type="ARBA" id="ARBA00010552"/>
    </source>
</evidence>
<organism evidence="2 3">
    <name type="scientific">Candidatus Desulfovibrio intestinipullorum</name>
    <dbReference type="NCBI Taxonomy" id="2838536"/>
    <lineage>
        <taxon>Bacteria</taxon>
        <taxon>Pseudomonadati</taxon>
        <taxon>Thermodesulfobacteriota</taxon>
        <taxon>Desulfovibrionia</taxon>
        <taxon>Desulfovibrionales</taxon>
        <taxon>Desulfovibrionaceae</taxon>
        <taxon>Desulfovibrio</taxon>
    </lineage>
</organism>
<dbReference type="EMBL" id="DXHV01000054">
    <property type="protein sequence ID" value="HIW00541.1"/>
    <property type="molecule type" value="Genomic_DNA"/>
</dbReference>
<dbReference type="AlphaFoldDB" id="A0A9D1PWI7"/>
<dbReference type="InterPro" id="IPR006175">
    <property type="entry name" value="YjgF/YER057c/UK114"/>
</dbReference>
<dbReference type="InterPro" id="IPR035959">
    <property type="entry name" value="RutC-like_sf"/>
</dbReference>
<dbReference type="InterPro" id="IPR019897">
    <property type="entry name" value="RidA_CS"/>
</dbReference>
<proteinExistence type="inferred from homology"/>
<evidence type="ECO:0000313" key="2">
    <source>
        <dbReference type="EMBL" id="HIW00541.1"/>
    </source>
</evidence>
<dbReference type="Pfam" id="PF01042">
    <property type="entry name" value="Ribonuc_L-PSP"/>
    <property type="match status" value="1"/>
</dbReference>
<reference evidence="2" key="1">
    <citation type="journal article" date="2021" name="PeerJ">
        <title>Extensive microbial diversity within the chicken gut microbiome revealed by metagenomics and culture.</title>
        <authorList>
            <person name="Gilroy R."/>
            <person name="Ravi A."/>
            <person name="Getino M."/>
            <person name="Pursley I."/>
            <person name="Horton D.L."/>
            <person name="Alikhan N.F."/>
            <person name="Baker D."/>
            <person name="Gharbi K."/>
            <person name="Hall N."/>
            <person name="Watson M."/>
            <person name="Adriaenssens E.M."/>
            <person name="Foster-Nyarko E."/>
            <person name="Jarju S."/>
            <person name="Secka A."/>
            <person name="Antonio M."/>
            <person name="Oren A."/>
            <person name="Chaudhuri R.R."/>
            <person name="La Ragione R."/>
            <person name="Hildebrand F."/>
            <person name="Pallen M.J."/>
        </authorList>
    </citation>
    <scope>NUCLEOTIDE SEQUENCE</scope>
    <source>
        <strain evidence="2">ChiHecec2B26-446</strain>
    </source>
</reference>
<dbReference type="FunFam" id="3.30.1330.40:FF:000001">
    <property type="entry name" value="L-PSP family endoribonuclease"/>
    <property type="match status" value="1"/>
</dbReference>
<dbReference type="PANTHER" id="PTHR11803">
    <property type="entry name" value="2-IMINOBUTANOATE/2-IMINOPROPANOATE DEAMINASE RIDA"/>
    <property type="match status" value="1"/>
</dbReference>
<comment type="similarity">
    <text evidence="1">Belongs to the RutC family.</text>
</comment>
<dbReference type="GO" id="GO:0005829">
    <property type="term" value="C:cytosol"/>
    <property type="evidence" value="ECO:0007669"/>
    <property type="project" value="TreeGrafter"/>
</dbReference>
<reference evidence="2" key="2">
    <citation type="submission" date="2021-04" db="EMBL/GenBank/DDBJ databases">
        <authorList>
            <person name="Gilroy R."/>
        </authorList>
    </citation>
    <scope>NUCLEOTIDE SEQUENCE</scope>
    <source>
        <strain evidence="2">ChiHecec2B26-446</strain>
    </source>
</reference>
<comment type="caution">
    <text evidence="2">The sequence shown here is derived from an EMBL/GenBank/DDBJ whole genome shotgun (WGS) entry which is preliminary data.</text>
</comment>
<accession>A0A9D1PWI7</accession>
<dbReference type="CDD" id="cd00448">
    <property type="entry name" value="YjgF_YER057c_UK114_family"/>
    <property type="match status" value="1"/>
</dbReference>
<dbReference type="InterPro" id="IPR006056">
    <property type="entry name" value="RidA"/>
</dbReference>
<dbReference type="Gene3D" id="3.30.1330.40">
    <property type="entry name" value="RutC-like"/>
    <property type="match status" value="1"/>
</dbReference>
<dbReference type="SUPFAM" id="SSF55298">
    <property type="entry name" value="YjgF-like"/>
    <property type="match status" value="1"/>
</dbReference>
<sequence>MSKAILSTTAAPAAIGPYSQGTFYNGILFCSGQIAIDPATGNLVEGGIEAQAERCCQNVMALLKAAGLGPDSVLRTTVYITNMDDFTKVNAVYAQYFTEPYPARSCVAVAALPKGALVEIEVTAAAGN</sequence>
<dbReference type="PROSITE" id="PS01094">
    <property type="entry name" value="UPF0076"/>
    <property type="match status" value="1"/>
</dbReference>
<dbReference type="NCBIfam" id="TIGR00004">
    <property type="entry name" value="Rid family detoxifying hydrolase"/>
    <property type="match status" value="1"/>
</dbReference>
<name>A0A9D1PWI7_9BACT</name>
<gene>
    <name evidence="2" type="ORF">H9894_05055</name>
</gene>
<dbReference type="PANTHER" id="PTHR11803:SF58">
    <property type="entry name" value="PROTEIN HMF1-RELATED"/>
    <property type="match status" value="1"/>
</dbReference>
<dbReference type="Proteomes" id="UP000886752">
    <property type="component" value="Unassembled WGS sequence"/>
</dbReference>
<protein>
    <submittedName>
        <fullName evidence="2">RidA family protein</fullName>
    </submittedName>
</protein>
<evidence type="ECO:0000313" key="3">
    <source>
        <dbReference type="Proteomes" id="UP000886752"/>
    </source>
</evidence>
<dbReference type="GO" id="GO:0019239">
    <property type="term" value="F:deaminase activity"/>
    <property type="evidence" value="ECO:0007669"/>
    <property type="project" value="TreeGrafter"/>
</dbReference>